<reference evidence="4" key="1">
    <citation type="submission" date="2022-07" db="EMBL/GenBank/DDBJ databases">
        <authorList>
            <person name="Macas J."/>
            <person name="Novak P."/>
            <person name="Neumann P."/>
        </authorList>
    </citation>
    <scope>NUCLEOTIDE SEQUENCE</scope>
</reference>
<dbReference type="GO" id="GO:0006396">
    <property type="term" value="P:RNA processing"/>
    <property type="evidence" value="ECO:0007669"/>
    <property type="project" value="InterPro"/>
</dbReference>
<dbReference type="Gene3D" id="3.30.1330.30">
    <property type="match status" value="1"/>
</dbReference>
<evidence type="ECO:0000313" key="6">
    <source>
        <dbReference type="Proteomes" id="UP001152523"/>
    </source>
</evidence>
<dbReference type="GO" id="GO:0032259">
    <property type="term" value="P:methylation"/>
    <property type="evidence" value="ECO:0007669"/>
    <property type="project" value="UniProtKB-KW"/>
</dbReference>
<dbReference type="SUPFAM" id="SSF55315">
    <property type="entry name" value="L30e-like"/>
    <property type="match status" value="1"/>
</dbReference>
<dbReference type="SUPFAM" id="SSF75217">
    <property type="entry name" value="alpha/beta knot"/>
    <property type="match status" value="1"/>
</dbReference>
<evidence type="ECO:0000256" key="1">
    <source>
        <dbReference type="ARBA" id="ARBA00022603"/>
    </source>
</evidence>
<dbReference type="InterPro" id="IPR051259">
    <property type="entry name" value="rRNA_Methyltransferase"/>
</dbReference>
<evidence type="ECO:0000259" key="3">
    <source>
        <dbReference type="Pfam" id="PF00588"/>
    </source>
</evidence>
<dbReference type="AlphaFoldDB" id="A0AAV0C7B8"/>
<dbReference type="InterPro" id="IPR029064">
    <property type="entry name" value="Ribosomal_eL30-like_sf"/>
</dbReference>
<sequence>MQCASTHAISHLPLPPPTIAFTSDSKKSPFQLKPRNHPLSCTLKSMALEKTIHLPHHVTSISSTSNPFVKHCLKLRTSSSYRLLHGLVLVVGWTPIWEICRYQETISEWNIKIECLLVLDHTPIPEELDLCSTQVVHVSSVVMKKLSGVQSVDSIKLIALFKIPSSFHNVGDEFTEDDCRKWFPFSHRVLVLDGIQDPGNLGTLLRSAKAFRWNGVFLLPGCCDPFNEKALRASRGACFQLPLVSGSWKLLKKLSDKCNMKMLAGHPAKDGKSKTVTRLYQGCADSIADQPLCLVLGSEGGGLSEESREVCELVSIPMGGDYESLNVSVAGGIFLYMLQPDAQLL</sequence>
<dbReference type="EMBL" id="CAMAPF010000017">
    <property type="protein sequence ID" value="CAH9070144.1"/>
    <property type="molecule type" value="Genomic_DNA"/>
</dbReference>
<keyword evidence="1" id="KW-0489">Methyltransferase</keyword>
<name>A0AAV0C7B8_9ASTE</name>
<dbReference type="EMBL" id="CAMAPF010001014">
    <property type="protein sequence ID" value="CAH9139028.1"/>
    <property type="molecule type" value="Genomic_DNA"/>
</dbReference>
<keyword evidence="2" id="KW-0808">Transferase</keyword>
<dbReference type="InterPro" id="IPR001537">
    <property type="entry name" value="SpoU_MeTrfase"/>
</dbReference>
<dbReference type="PANTHER" id="PTHR43191:SF2">
    <property type="entry name" value="RRNA METHYLTRANSFERASE 3, MITOCHONDRIAL"/>
    <property type="match status" value="1"/>
</dbReference>
<keyword evidence="6" id="KW-1185">Reference proteome</keyword>
<dbReference type="PANTHER" id="PTHR43191">
    <property type="entry name" value="RRNA METHYLTRANSFERASE 3"/>
    <property type="match status" value="1"/>
</dbReference>
<dbReference type="Pfam" id="PF00588">
    <property type="entry name" value="SpoU_methylase"/>
    <property type="match status" value="1"/>
</dbReference>
<comment type="caution">
    <text evidence="4">The sequence shown here is derived from an EMBL/GenBank/DDBJ whole genome shotgun (WGS) entry which is preliminary data.</text>
</comment>
<accession>A0AAV0C7B8</accession>
<dbReference type="CDD" id="cd18095">
    <property type="entry name" value="SpoU-like_rRNA-MTase"/>
    <property type="match status" value="1"/>
</dbReference>
<protein>
    <recommendedName>
        <fullName evidence="3">tRNA/rRNA methyltransferase SpoU type domain-containing protein</fullName>
    </recommendedName>
</protein>
<organism evidence="4 6">
    <name type="scientific">Cuscuta epithymum</name>
    <dbReference type="NCBI Taxonomy" id="186058"/>
    <lineage>
        <taxon>Eukaryota</taxon>
        <taxon>Viridiplantae</taxon>
        <taxon>Streptophyta</taxon>
        <taxon>Embryophyta</taxon>
        <taxon>Tracheophyta</taxon>
        <taxon>Spermatophyta</taxon>
        <taxon>Magnoliopsida</taxon>
        <taxon>eudicotyledons</taxon>
        <taxon>Gunneridae</taxon>
        <taxon>Pentapetalae</taxon>
        <taxon>asterids</taxon>
        <taxon>lamiids</taxon>
        <taxon>Solanales</taxon>
        <taxon>Convolvulaceae</taxon>
        <taxon>Cuscuteae</taxon>
        <taxon>Cuscuta</taxon>
        <taxon>Cuscuta subgen. Cuscuta</taxon>
    </lineage>
</organism>
<gene>
    <name evidence="4" type="ORF">CEPIT_LOCUS3321</name>
    <name evidence="5" type="ORF">CEPIT_LOCUS37277</name>
</gene>
<dbReference type="GO" id="GO:0003723">
    <property type="term" value="F:RNA binding"/>
    <property type="evidence" value="ECO:0007669"/>
    <property type="project" value="InterPro"/>
</dbReference>
<dbReference type="Proteomes" id="UP001152523">
    <property type="component" value="Unassembled WGS sequence"/>
</dbReference>
<dbReference type="InterPro" id="IPR029026">
    <property type="entry name" value="tRNA_m1G_MTases_N"/>
</dbReference>
<evidence type="ECO:0000256" key="2">
    <source>
        <dbReference type="ARBA" id="ARBA00022679"/>
    </source>
</evidence>
<evidence type="ECO:0000313" key="4">
    <source>
        <dbReference type="EMBL" id="CAH9070144.1"/>
    </source>
</evidence>
<dbReference type="GO" id="GO:0008173">
    <property type="term" value="F:RNA methyltransferase activity"/>
    <property type="evidence" value="ECO:0007669"/>
    <property type="project" value="InterPro"/>
</dbReference>
<dbReference type="FunFam" id="3.40.1280.10:FF:000027">
    <property type="entry name" value="Putative tRNA/rRNA methyltransferase YsgA"/>
    <property type="match status" value="1"/>
</dbReference>
<dbReference type="Gene3D" id="3.40.1280.10">
    <property type="match status" value="1"/>
</dbReference>
<proteinExistence type="predicted"/>
<dbReference type="InterPro" id="IPR029028">
    <property type="entry name" value="Alpha/beta_knot_MTases"/>
</dbReference>
<evidence type="ECO:0000313" key="5">
    <source>
        <dbReference type="EMBL" id="CAH9139028.1"/>
    </source>
</evidence>
<feature type="domain" description="tRNA/rRNA methyltransferase SpoU type" evidence="3">
    <location>
        <begin position="189"/>
        <end position="336"/>
    </location>
</feature>